<proteinExistence type="inferred from homology"/>
<feature type="compositionally biased region" description="Basic and acidic residues" evidence="9">
    <location>
        <begin position="143"/>
        <end position="154"/>
    </location>
</feature>
<feature type="region of interest" description="Disordered" evidence="9">
    <location>
        <begin position="107"/>
        <end position="154"/>
    </location>
</feature>
<feature type="compositionally biased region" description="Low complexity" evidence="9">
    <location>
        <begin position="9"/>
        <end position="18"/>
    </location>
</feature>
<dbReference type="FunFam" id="3.90.70.10:FF:000075">
    <property type="entry name" value="Ubiquitin carboxyl-terminal hydrolase creB"/>
    <property type="match status" value="1"/>
</dbReference>
<dbReference type="Gene3D" id="3.90.70.10">
    <property type="entry name" value="Cysteine proteinases"/>
    <property type="match status" value="1"/>
</dbReference>
<dbReference type="GO" id="GO:0005829">
    <property type="term" value="C:cytosol"/>
    <property type="evidence" value="ECO:0007669"/>
    <property type="project" value="TreeGrafter"/>
</dbReference>
<dbReference type="PROSITE" id="PS00973">
    <property type="entry name" value="USP_2"/>
    <property type="match status" value="1"/>
</dbReference>
<evidence type="ECO:0000256" key="3">
    <source>
        <dbReference type="ARBA" id="ARBA00022670"/>
    </source>
</evidence>
<dbReference type="GO" id="GO:0016579">
    <property type="term" value="P:protein deubiquitination"/>
    <property type="evidence" value="ECO:0007669"/>
    <property type="project" value="InterPro"/>
</dbReference>
<dbReference type="InterPro" id="IPR001394">
    <property type="entry name" value="Peptidase_C19_UCH"/>
</dbReference>
<comment type="caution">
    <text evidence="11">The sequence shown here is derived from an EMBL/GenBank/DDBJ whole genome shotgun (WGS) entry which is preliminary data.</text>
</comment>
<protein>
    <recommendedName>
        <fullName evidence="8">Ubiquitin carboxyl-terminal hydrolase</fullName>
        <ecNumber evidence="8">3.4.19.12</ecNumber>
    </recommendedName>
</protein>
<feature type="compositionally biased region" description="Low complexity" evidence="9">
    <location>
        <begin position="683"/>
        <end position="701"/>
    </location>
</feature>
<feature type="region of interest" description="Disordered" evidence="9">
    <location>
        <begin position="1"/>
        <end position="23"/>
    </location>
</feature>
<dbReference type="GO" id="GO:0004843">
    <property type="term" value="F:cysteine-type deubiquitinase activity"/>
    <property type="evidence" value="ECO:0007669"/>
    <property type="project" value="UniProtKB-UniRule"/>
</dbReference>
<keyword evidence="8" id="KW-0833">Ubl conjugation pathway</keyword>
<feature type="compositionally biased region" description="Basic and acidic residues" evidence="9">
    <location>
        <begin position="658"/>
        <end position="667"/>
    </location>
</feature>
<evidence type="ECO:0000256" key="2">
    <source>
        <dbReference type="ARBA" id="ARBA00009085"/>
    </source>
</evidence>
<dbReference type="PANTHER" id="PTHR24006">
    <property type="entry name" value="UBIQUITIN CARBOXYL-TERMINAL HYDROLASE"/>
    <property type="match status" value="1"/>
</dbReference>
<keyword evidence="12" id="KW-1185">Reference proteome</keyword>
<dbReference type="Proteomes" id="UP001365542">
    <property type="component" value="Unassembled WGS sequence"/>
</dbReference>
<feature type="region of interest" description="Disordered" evidence="9">
    <location>
        <begin position="535"/>
        <end position="757"/>
    </location>
</feature>
<accession>A0AAV9X898</accession>
<comment type="function">
    <text evidence="6">Ubiquitin thioesterase component of the regulatory network controlling carbon source utilization through ubiquitination and deubiquitination involving creA, creB, creC, creD and acrB. Deubiquitinates the creA catabolic repressor and the quinate permease qutD. Also plays a role in response to carbon starvation and the control of extracellular proteases activity.</text>
</comment>
<feature type="compositionally biased region" description="Basic and acidic residues" evidence="9">
    <location>
        <begin position="591"/>
        <end position="635"/>
    </location>
</feature>
<dbReference type="EC" id="3.4.19.12" evidence="8"/>
<comment type="similarity">
    <text evidence="2 8">Belongs to the peptidase C19 family.</text>
</comment>
<evidence type="ECO:0000256" key="5">
    <source>
        <dbReference type="ARBA" id="ARBA00022807"/>
    </source>
</evidence>
<dbReference type="InterPro" id="IPR018200">
    <property type="entry name" value="USP_CS"/>
</dbReference>
<keyword evidence="5 8" id="KW-0788">Thiol protease</keyword>
<comment type="subunit">
    <text evidence="7">Interacts with creA, creC and qutD.</text>
</comment>
<feature type="compositionally biased region" description="Basic residues" evidence="9">
    <location>
        <begin position="743"/>
        <end position="757"/>
    </location>
</feature>
<feature type="compositionally biased region" description="Polar residues" evidence="9">
    <location>
        <begin position="702"/>
        <end position="727"/>
    </location>
</feature>
<feature type="compositionally biased region" description="Low complexity" evidence="9">
    <location>
        <begin position="535"/>
        <end position="545"/>
    </location>
</feature>
<dbReference type="InterPro" id="IPR050164">
    <property type="entry name" value="Peptidase_C19"/>
</dbReference>
<dbReference type="GO" id="GO:0006508">
    <property type="term" value="P:proteolysis"/>
    <property type="evidence" value="ECO:0007669"/>
    <property type="project" value="UniProtKB-KW"/>
</dbReference>
<evidence type="ECO:0000256" key="9">
    <source>
        <dbReference type="SAM" id="MobiDB-lite"/>
    </source>
</evidence>
<dbReference type="PROSITE" id="PS50235">
    <property type="entry name" value="USP_3"/>
    <property type="match status" value="1"/>
</dbReference>
<evidence type="ECO:0000256" key="8">
    <source>
        <dbReference type="RuleBase" id="RU366025"/>
    </source>
</evidence>
<dbReference type="SUPFAM" id="SSF54001">
    <property type="entry name" value="Cysteine proteinases"/>
    <property type="match status" value="1"/>
</dbReference>
<feature type="domain" description="USP" evidence="10">
    <location>
        <begin position="50"/>
        <end position="480"/>
    </location>
</feature>
<dbReference type="PANTHER" id="PTHR24006:SF733">
    <property type="entry name" value="RE52890P"/>
    <property type="match status" value="1"/>
</dbReference>
<sequence>MSFFKRSKSSASGASPAAAKKKEEAVIPPTPIQLLVQDAPQRTDGSDKFWGYENFGNTCYCNSMLQCLYYSKQFREAVINYPKKSLLPGAPNGAINTNAKLARISTEPAAPNGKPKVGAGQPAPLARRGSTPASAATPPNPTKPEDKDSPEAKKKAALALGPMLNVEIPNSKNYNMDESLFSAMKDLFESVVASDSRTGVVSPQRFVEVLKMKNELFRSQMHQDAHEFFNYVLNEVIENVEDHAKAANHNKINESTSHLETASTADSAKAVSTASESTAVLNTSWVHDLFEGALTSETKCLTCENVSRRDEPFLDLSIDLEKHSSVTSCLRNFSASEMLCERNKFHCDVCGGLQEAEKRMKIKRLPKVLALHLKRFKYMEELGRHQKLFHRVVYPYHLRLFNTTDDAEDPDRLYELYAVIIHIGGGPYHGHYVAIIKSEEHGWLLYDDEMVEPVDKSFVRNFFGDKPGLACAYVLFYQETTLEAVERENLMDEERAAAKKAKLFNKTDVKADIKRKPSKEKVNGHVNGHVIPVPVEEVPDVAPQEGPRTPTLGPQPKTPTGLPPVPAIPTTYLAAKPVTPELTSPVSPVKSKKEREREQKEEKAREKEREKQAKKEEKEREREAKQKSKEEKENGVSHGLGRFRPASIGKKPFGFKQIVEKEREKEPVPPIPTNAQQLGGGDASTTTTQTATSTPSLLQSPFPASSTATNGSDNRNSFYERQMNGSTTHKEEKKPKEKEEKHHRASKMLRKKLSILG</sequence>
<gene>
    <name evidence="11" type="ORF">TWF694_010813</name>
</gene>
<feature type="compositionally biased region" description="Basic and acidic residues" evidence="9">
    <location>
        <begin position="728"/>
        <end position="742"/>
    </location>
</feature>
<dbReference type="GO" id="GO:0005634">
    <property type="term" value="C:nucleus"/>
    <property type="evidence" value="ECO:0007669"/>
    <property type="project" value="TreeGrafter"/>
</dbReference>
<keyword evidence="3 8" id="KW-0645">Protease</keyword>
<name>A0AAV9X898_9PEZI</name>
<dbReference type="CDD" id="cd02663">
    <property type="entry name" value="Peptidase_C19G"/>
    <property type="match status" value="1"/>
</dbReference>
<dbReference type="PROSITE" id="PS00972">
    <property type="entry name" value="USP_1"/>
    <property type="match status" value="1"/>
</dbReference>
<evidence type="ECO:0000256" key="4">
    <source>
        <dbReference type="ARBA" id="ARBA00022801"/>
    </source>
</evidence>
<reference evidence="11 12" key="1">
    <citation type="submission" date="2019-10" db="EMBL/GenBank/DDBJ databases">
        <authorList>
            <person name="Palmer J.M."/>
        </authorList>
    </citation>
    <scope>NUCLEOTIDE SEQUENCE [LARGE SCALE GENOMIC DNA]</scope>
    <source>
        <strain evidence="11 12">TWF694</strain>
    </source>
</reference>
<dbReference type="Pfam" id="PF00443">
    <property type="entry name" value="UCH"/>
    <property type="match status" value="1"/>
</dbReference>
<evidence type="ECO:0000256" key="1">
    <source>
        <dbReference type="ARBA" id="ARBA00000707"/>
    </source>
</evidence>
<evidence type="ECO:0000259" key="10">
    <source>
        <dbReference type="PROSITE" id="PS50235"/>
    </source>
</evidence>
<evidence type="ECO:0000313" key="11">
    <source>
        <dbReference type="EMBL" id="KAK6537915.1"/>
    </source>
</evidence>
<evidence type="ECO:0000256" key="7">
    <source>
        <dbReference type="ARBA" id="ARBA00038752"/>
    </source>
</evidence>
<keyword evidence="4 8" id="KW-0378">Hydrolase</keyword>
<dbReference type="EMBL" id="JAVHJO010000008">
    <property type="protein sequence ID" value="KAK6537915.1"/>
    <property type="molecule type" value="Genomic_DNA"/>
</dbReference>
<dbReference type="InterPro" id="IPR038765">
    <property type="entry name" value="Papain-like_cys_pep_sf"/>
</dbReference>
<evidence type="ECO:0000256" key="6">
    <source>
        <dbReference type="ARBA" id="ARBA00037075"/>
    </source>
</evidence>
<comment type="catalytic activity">
    <reaction evidence="1 8">
        <text>Thiol-dependent hydrolysis of ester, thioester, amide, peptide and isopeptide bonds formed by the C-terminal Gly of ubiquitin (a 76-residue protein attached to proteins as an intracellular targeting signal).</text>
        <dbReference type="EC" id="3.4.19.12"/>
    </reaction>
</comment>
<organism evidence="11 12">
    <name type="scientific">Orbilia ellipsospora</name>
    <dbReference type="NCBI Taxonomy" id="2528407"/>
    <lineage>
        <taxon>Eukaryota</taxon>
        <taxon>Fungi</taxon>
        <taxon>Dikarya</taxon>
        <taxon>Ascomycota</taxon>
        <taxon>Pezizomycotina</taxon>
        <taxon>Orbiliomycetes</taxon>
        <taxon>Orbiliales</taxon>
        <taxon>Orbiliaceae</taxon>
        <taxon>Orbilia</taxon>
    </lineage>
</organism>
<evidence type="ECO:0000313" key="12">
    <source>
        <dbReference type="Proteomes" id="UP001365542"/>
    </source>
</evidence>
<dbReference type="InterPro" id="IPR028889">
    <property type="entry name" value="USP"/>
</dbReference>
<dbReference type="AlphaFoldDB" id="A0AAV9X898"/>